<gene>
    <name evidence="2" type="ORF">MPDQ_001652</name>
</gene>
<comment type="caution">
    <text evidence="2">The sequence shown here is derived from an EMBL/GenBank/DDBJ whole genome shotgun (WGS) entry which is preliminary data.</text>
</comment>
<dbReference type="EMBL" id="VIFY01000146">
    <property type="protein sequence ID" value="TQB69571.1"/>
    <property type="molecule type" value="Genomic_DNA"/>
</dbReference>
<keyword evidence="1" id="KW-0812">Transmembrane</keyword>
<proteinExistence type="predicted"/>
<dbReference type="STRING" id="5098.A0A507QPK2"/>
<evidence type="ECO:0000256" key="1">
    <source>
        <dbReference type="SAM" id="Phobius"/>
    </source>
</evidence>
<evidence type="ECO:0000313" key="2">
    <source>
        <dbReference type="EMBL" id="TQB69571.1"/>
    </source>
</evidence>
<keyword evidence="1" id="KW-1133">Transmembrane helix</keyword>
<sequence>MLIRDFRRVLPFAVPLAIFFIVVGVHFYDNRLSFRWPSTSWTGGKEPGLHHDHSHEEDDATFASQHHEIFSKSSHDGRYFMVEFGYGLHAINPSIIPHPFLNDTWIIAAQLHRKQGATKDLAPNSVWIAEIGCSAAFNDDHTVLSCIAPPLTLPIAHTLGDPSKCTGNLDFLAFNIGPHDARVFFGPDSPYIVYGSNSQFTCFGQWMADFRPLVDWGSELFSPDNFRVATEIQRPPPYGLVEKNFFIFWDNMGQKYAHYDMAPKRSFARLSNDGSVGPDLAPLATQDEACMTRLMPRAASDLESVHQATNSLSITLCKRSDPTCKSTDENTFIMTVFQHKSFYAFHGVYEPYVMLFKRTAPFEVHGISTKPLWIHGRGRPGQWKKIDPLGDPDGTNKNHQPQLWNQTEMFYVTSISWKTHGQKYHGFLDDVMFLGFGIEDARTAGVDVLAGDILEGMGYCDSF</sequence>
<keyword evidence="1" id="KW-0472">Membrane</keyword>
<feature type="transmembrane region" description="Helical" evidence="1">
    <location>
        <begin position="9"/>
        <end position="28"/>
    </location>
</feature>
<dbReference type="Proteomes" id="UP000319663">
    <property type="component" value="Unassembled WGS sequence"/>
</dbReference>
<dbReference type="AlphaFoldDB" id="A0A507QPK2"/>
<keyword evidence="3" id="KW-1185">Reference proteome</keyword>
<dbReference type="OrthoDB" id="2522565at2759"/>
<organism evidence="2 3">
    <name type="scientific">Monascus purpureus</name>
    <name type="common">Red mold</name>
    <name type="synonym">Monascus anka</name>
    <dbReference type="NCBI Taxonomy" id="5098"/>
    <lineage>
        <taxon>Eukaryota</taxon>
        <taxon>Fungi</taxon>
        <taxon>Dikarya</taxon>
        <taxon>Ascomycota</taxon>
        <taxon>Pezizomycotina</taxon>
        <taxon>Eurotiomycetes</taxon>
        <taxon>Eurotiomycetidae</taxon>
        <taxon>Eurotiales</taxon>
        <taxon>Aspergillaceae</taxon>
        <taxon>Monascus</taxon>
    </lineage>
</organism>
<protein>
    <submittedName>
        <fullName evidence="2">Uncharacterized protein</fullName>
    </submittedName>
</protein>
<evidence type="ECO:0000313" key="3">
    <source>
        <dbReference type="Proteomes" id="UP000319663"/>
    </source>
</evidence>
<name>A0A507QPK2_MONPU</name>
<accession>A0A507QPK2</accession>
<reference evidence="2 3" key="1">
    <citation type="submission" date="2019-06" db="EMBL/GenBank/DDBJ databases">
        <title>Wine fermentation using esterase from Monascus purpureus.</title>
        <authorList>
            <person name="Geng C."/>
            <person name="Zhang Y."/>
        </authorList>
    </citation>
    <scope>NUCLEOTIDE SEQUENCE [LARGE SCALE GENOMIC DNA]</scope>
    <source>
        <strain evidence="2">HQ1</strain>
    </source>
</reference>